<organism evidence="9 10">
    <name type="scientific">Salipiger mucosus DSM 16094</name>
    <dbReference type="NCBI Taxonomy" id="1123237"/>
    <lineage>
        <taxon>Bacteria</taxon>
        <taxon>Pseudomonadati</taxon>
        <taxon>Pseudomonadota</taxon>
        <taxon>Alphaproteobacteria</taxon>
        <taxon>Rhodobacterales</taxon>
        <taxon>Roseobacteraceae</taxon>
        <taxon>Salipiger</taxon>
    </lineage>
</organism>
<dbReference type="GO" id="GO:0140115">
    <property type="term" value="P:export across plasma membrane"/>
    <property type="evidence" value="ECO:0007669"/>
    <property type="project" value="UniProtKB-ARBA"/>
</dbReference>
<keyword evidence="3 7" id="KW-0812">Transmembrane</keyword>
<feature type="transmembrane region" description="Helical" evidence="7">
    <location>
        <begin position="180"/>
        <end position="203"/>
    </location>
</feature>
<dbReference type="PANTHER" id="PTHR23502:SF132">
    <property type="entry name" value="POLYAMINE TRANSPORTER 2-RELATED"/>
    <property type="match status" value="1"/>
</dbReference>
<feature type="region of interest" description="Disordered" evidence="6">
    <location>
        <begin position="25"/>
        <end position="47"/>
    </location>
</feature>
<keyword evidence="2" id="KW-0813">Transport</keyword>
<proteinExistence type="predicted"/>
<evidence type="ECO:0000256" key="3">
    <source>
        <dbReference type="ARBA" id="ARBA00022692"/>
    </source>
</evidence>
<comment type="subcellular location">
    <subcellularLocation>
        <location evidence="1">Membrane</location>
        <topology evidence="1">Multi-pass membrane protein</topology>
    </subcellularLocation>
</comment>
<dbReference type="PANTHER" id="PTHR23502">
    <property type="entry name" value="MAJOR FACILITATOR SUPERFAMILY"/>
    <property type="match status" value="1"/>
</dbReference>
<evidence type="ECO:0000256" key="6">
    <source>
        <dbReference type="SAM" id="MobiDB-lite"/>
    </source>
</evidence>
<feature type="transmembrane region" description="Helical" evidence="7">
    <location>
        <begin position="94"/>
        <end position="114"/>
    </location>
</feature>
<protein>
    <submittedName>
        <fullName evidence="9">MFS family multidrug efflux protein, similarity to bicyclomycin resistance protein Bcr</fullName>
    </submittedName>
</protein>
<dbReference type="GO" id="GO:0005886">
    <property type="term" value="C:plasma membrane"/>
    <property type="evidence" value="ECO:0007669"/>
    <property type="project" value="TreeGrafter"/>
</dbReference>
<feature type="transmembrane region" description="Helical" evidence="7">
    <location>
        <begin position="387"/>
        <end position="412"/>
    </location>
</feature>
<dbReference type="eggNOG" id="COG2814">
    <property type="taxonomic scope" value="Bacteria"/>
</dbReference>
<dbReference type="SUPFAM" id="SSF103473">
    <property type="entry name" value="MFS general substrate transporter"/>
    <property type="match status" value="1"/>
</dbReference>
<dbReference type="Gene3D" id="1.20.1720.10">
    <property type="entry name" value="Multidrug resistance protein D"/>
    <property type="match status" value="1"/>
</dbReference>
<evidence type="ECO:0000256" key="4">
    <source>
        <dbReference type="ARBA" id="ARBA00022989"/>
    </source>
</evidence>
<reference evidence="10" key="1">
    <citation type="journal article" date="2014" name="Stand. Genomic Sci.">
        <title>Genome sequence of the exopolysaccharide-producing Salipiger mucosus type strain (DSM 16094(T)), a moderately halophilic member of the Roseobacter clade.</title>
        <authorList>
            <person name="Riedel T."/>
            <person name="Spring S."/>
            <person name="Fiebig A."/>
            <person name="Petersen J."/>
            <person name="Kyrpides N.C."/>
            <person name="Goker M."/>
            <person name="Klenk H.P."/>
        </authorList>
    </citation>
    <scope>NUCLEOTIDE SEQUENCE [LARGE SCALE GENOMIC DNA]</scope>
    <source>
        <strain evidence="10">DSM 16094</strain>
    </source>
</reference>
<dbReference type="PROSITE" id="PS50850">
    <property type="entry name" value="MFS"/>
    <property type="match status" value="1"/>
</dbReference>
<feature type="transmembrane region" description="Helical" evidence="7">
    <location>
        <begin position="264"/>
        <end position="285"/>
    </location>
</feature>
<dbReference type="HOGENOM" id="CLU_001265_47_0_5"/>
<dbReference type="EMBL" id="APVH01000039">
    <property type="protein sequence ID" value="EPX78482.1"/>
    <property type="molecule type" value="Genomic_DNA"/>
</dbReference>
<evidence type="ECO:0000256" key="5">
    <source>
        <dbReference type="ARBA" id="ARBA00023136"/>
    </source>
</evidence>
<feature type="transmembrane region" description="Helical" evidence="7">
    <location>
        <begin position="324"/>
        <end position="346"/>
    </location>
</feature>
<feature type="transmembrane region" description="Helical" evidence="7">
    <location>
        <begin position="209"/>
        <end position="230"/>
    </location>
</feature>
<dbReference type="PROSITE" id="PS00216">
    <property type="entry name" value="SUGAR_TRANSPORT_1"/>
    <property type="match status" value="1"/>
</dbReference>
<gene>
    <name evidence="9" type="ORF">Salmuc_03592</name>
</gene>
<evidence type="ECO:0000256" key="1">
    <source>
        <dbReference type="ARBA" id="ARBA00004141"/>
    </source>
</evidence>
<evidence type="ECO:0000313" key="9">
    <source>
        <dbReference type="EMBL" id="EPX78482.1"/>
    </source>
</evidence>
<dbReference type="Proteomes" id="UP000015347">
    <property type="component" value="Unassembled WGS sequence"/>
</dbReference>
<dbReference type="STRING" id="1123237.Salmuc_03592"/>
<feature type="transmembrane region" description="Helical" evidence="7">
    <location>
        <begin position="121"/>
        <end position="139"/>
    </location>
</feature>
<sequence length="447" mass="47542">MRLAHGGFRAAGIFTAERISDRAVGDSHHFQTRGPRSRGCHPEDAMQSPPGRTELIALLAMLIATIAFSIDAMLPALPEIGAELSPDDLNRAQLVITSFVLGMGIGTLFTGPLSDSFGRKPVILGGAAVYIVMSLVAAQEDTLELLLGARVLQGLGAAGPRVVALAVLRDLFSGRGMARIMSFIMMVFTVFPAFAPSIGALIIDVGGWRSIFLAFVVFSAASAAWLMLRLPETLPREKRRPFRVGTLRHAVGEVLSNPVVRISIGVQALIFAMLFSMISSVQQIYDTSFGRAETFPLWFGGSAIFAATGSFLNAKLVMRLGMRYLVTTMLAVQFVAAGITVTLFTGGISGDWGFVVFLLWQVTVFFQMGLTVGNINAIAMEPMGHIAGLAASVIGALATVMAVLFAVPVGLMFDGTPLPLAIGICVEAGLALLLMRWLARKEAAQPA</sequence>
<dbReference type="Pfam" id="PF07690">
    <property type="entry name" value="MFS_1"/>
    <property type="match status" value="1"/>
</dbReference>
<feature type="transmembrane region" description="Helical" evidence="7">
    <location>
        <begin position="418"/>
        <end position="439"/>
    </location>
</feature>
<feature type="transmembrane region" description="Helical" evidence="7">
    <location>
        <begin position="55"/>
        <end position="74"/>
    </location>
</feature>
<dbReference type="CDD" id="cd17320">
    <property type="entry name" value="MFS_MdfA_MDR_like"/>
    <property type="match status" value="1"/>
</dbReference>
<dbReference type="InterPro" id="IPR036259">
    <property type="entry name" value="MFS_trans_sf"/>
</dbReference>
<feature type="transmembrane region" description="Helical" evidence="7">
    <location>
        <begin position="352"/>
        <end position="375"/>
    </location>
</feature>
<keyword evidence="5 7" id="KW-0472">Membrane</keyword>
<evidence type="ECO:0000256" key="2">
    <source>
        <dbReference type="ARBA" id="ARBA00022448"/>
    </source>
</evidence>
<keyword evidence="10" id="KW-1185">Reference proteome</keyword>
<feature type="domain" description="Major facilitator superfamily (MFS) profile" evidence="8">
    <location>
        <begin position="53"/>
        <end position="440"/>
    </location>
</feature>
<accession>S9QEZ5</accession>
<feature type="transmembrane region" description="Helical" evidence="7">
    <location>
        <begin position="297"/>
        <end position="317"/>
    </location>
</feature>
<feature type="transmembrane region" description="Helical" evidence="7">
    <location>
        <begin position="145"/>
        <end position="168"/>
    </location>
</feature>
<keyword evidence="4 7" id="KW-1133">Transmembrane helix</keyword>
<dbReference type="GO" id="GO:0042908">
    <property type="term" value="P:xenobiotic transport"/>
    <property type="evidence" value="ECO:0007669"/>
    <property type="project" value="UniProtKB-ARBA"/>
</dbReference>
<dbReference type="InterPro" id="IPR020846">
    <property type="entry name" value="MFS_dom"/>
</dbReference>
<comment type="caution">
    <text evidence="9">The sequence shown here is derived from an EMBL/GenBank/DDBJ whole genome shotgun (WGS) entry which is preliminary data.</text>
</comment>
<evidence type="ECO:0000259" key="8">
    <source>
        <dbReference type="PROSITE" id="PS50850"/>
    </source>
</evidence>
<dbReference type="GO" id="GO:0022857">
    <property type="term" value="F:transmembrane transporter activity"/>
    <property type="evidence" value="ECO:0007669"/>
    <property type="project" value="InterPro"/>
</dbReference>
<dbReference type="InterPro" id="IPR005829">
    <property type="entry name" value="Sugar_transporter_CS"/>
</dbReference>
<evidence type="ECO:0000313" key="10">
    <source>
        <dbReference type="Proteomes" id="UP000015347"/>
    </source>
</evidence>
<evidence type="ECO:0000256" key="7">
    <source>
        <dbReference type="SAM" id="Phobius"/>
    </source>
</evidence>
<dbReference type="InterPro" id="IPR011701">
    <property type="entry name" value="MFS"/>
</dbReference>
<dbReference type="AlphaFoldDB" id="S9QEZ5"/>
<name>S9QEZ5_9RHOB</name>